<evidence type="ECO:0000256" key="7">
    <source>
        <dbReference type="ARBA" id="ARBA00022989"/>
    </source>
</evidence>
<sequence length="640" mass="70695">MGSIHNIRFVRFLLVVSIVILTIFIYATYSSNATLTPPHSHSMRASSVTDVAGAIAQQYQPLIAANKSKLSNDAADGGSEMSNRLDAPRSEGDISLLKLNKKAAVMSGASTGSGTGVGKVPLASAAKKQHQHREPTIDVDAPNDEAPEDDEMERFGNELLEDMEVQNVDNALVVGSIGYPNASNGQPNNVGAPLEQSKSELQGQPDQLKSINAKSSDNANNINKILDSEVMIPTSNLQKFIENADKILKNITAAPAANEKSVTKDSNGGSKQLPEENAIPKVPKAEGNVADNENDDDDNDVNSDVALPPSVVMTIKRPDSAVKPQKPSENSVLPKTVANKPKTPPKVPPKIVHPVPPKIVDHTKGIATSEIYESGHLNEEINFAKICPNEGEDLKLLILISSALNHAEARLAIRQTWAHYGTRRDVSIAFVLGRSTNESISKELSIENFIYEDMIRGNFIDSYTNLTLKTISTLEWVDLHCQKAKFILKTDDDMFINVPKLLQFIDSHIKDKRVIYGRLAKQWKPIRNKKSKYYVSTDQFSQPLFPPFTTGPAYLITSDVIHLLYERSLHQVYLKLEDVFTTGIVAQQVGIKRVHANEFLNRRIAFNPCNIRKLISVHMVKSNEQFDLWKKLLDKSTKCK</sequence>
<evidence type="ECO:0000256" key="2">
    <source>
        <dbReference type="ARBA" id="ARBA00008661"/>
    </source>
</evidence>
<dbReference type="AlphaFoldDB" id="A0A034VP52"/>
<evidence type="ECO:0000256" key="11">
    <source>
        <dbReference type="SAM" id="MobiDB-lite"/>
    </source>
</evidence>
<evidence type="ECO:0000256" key="4">
    <source>
        <dbReference type="ARBA" id="ARBA00022679"/>
    </source>
</evidence>
<evidence type="ECO:0000256" key="9">
    <source>
        <dbReference type="ARBA" id="ARBA00023136"/>
    </source>
</evidence>
<evidence type="ECO:0000256" key="6">
    <source>
        <dbReference type="ARBA" id="ARBA00022968"/>
    </source>
</evidence>
<dbReference type="PANTHER" id="PTHR11214:SF379">
    <property type="entry name" value="HEXOSYLTRANSFERASE-RELATED"/>
    <property type="match status" value="1"/>
</dbReference>
<evidence type="ECO:0000256" key="5">
    <source>
        <dbReference type="ARBA" id="ARBA00022692"/>
    </source>
</evidence>
<evidence type="ECO:0000256" key="10">
    <source>
        <dbReference type="ARBA" id="ARBA00023180"/>
    </source>
</evidence>
<feature type="region of interest" description="Disordered" evidence="11">
    <location>
        <begin position="257"/>
        <end position="358"/>
    </location>
</feature>
<dbReference type="Gene3D" id="3.90.550.50">
    <property type="match status" value="1"/>
</dbReference>
<feature type="region of interest" description="Disordered" evidence="11">
    <location>
        <begin position="126"/>
        <end position="149"/>
    </location>
</feature>
<dbReference type="GO" id="GO:0000139">
    <property type="term" value="C:Golgi membrane"/>
    <property type="evidence" value="ECO:0007669"/>
    <property type="project" value="UniProtKB-SubCell"/>
</dbReference>
<evidence type="ECO:0000256" key="1">
    <source>
        <dbReference type="ARBA" id="ARBA00004323"/>
    </source>
</evidence>
<comment type="similarity">
    <text evidence="2">Belongs to the glycosyltransferase 31 family.</text>
</comment>
<dbReference type="OrthoDB" id="5512589at2759"/>
<proteinExistence type="inferred from homology"/>
<dbReference type="EMBL" id="GAKP01014738">
    <property type="protein sequence ID" value="JAC44214.1"/>
    <property type="molecule type" value="Transcribed_RNA"/>
</dbReference>
<keyword evidence="5 12" id="KW-0812">Transmembrane</keyword>
<keyword evidence="10" id="KW-0325">Glycoprotein</keyword>
<protein>
    <submittedName>
        <fullName evidence="13">Beta-1,3-galactosyltransferase 1</fullName>
    </submittedName>
</protein>
<evidence type="ECO:0000256" key="12">
    <source>
        <dbReference type="SAM" id="Phobius"/>
    </source>
</evidence>
<keyword evidence="7 12" id="KW-1133">Transmembrane helix</keyword>
<evidence type="ECO:0000256" key="8">
    <source>
        <dbReference type="ARBA" id="ARBA00023034"/>
    </source>
</evidence>
<keyword evidence="4 13" id="KW-0808">Transferase</keyword>
<comment type="subcellular location">
    <subcellularLocation>
        <location evidence="1">Golgi apparatus membrane</location>
        <topology evidence="1">Single-pass type II membrane protein</topology>
    </subcellularLocation>
</comment>
<accession>A0A034VP52</accession>
<keyword evidence="3 13" id="KW-0328">Glycosyltransferase</keyword>
<feature type="compositionally biased region" description="Acidic residues" evidence="11">
    <location>
        <begin position="292"/>
        <end position="301"/>
    </location>
</feature>
<dbReference type="FunFam" id="3.90.550.50:FF:000001">
    <property type="entry name" value="Hexosyltransferase"/>
    <property type="match status" value="1"/>
</dbReference>
<feature type="transmembrane region" description="Helical" evidence="12">
    <location>
        <begin position="12"/>
        <end position="29"/>
    </location>
</feature>
<feature type="region of interest" description="Disordered" evidence="11">
    <location>
        <begin position="179"/>
        <end position="205"/>
    </location>
</feature>
<evidence type="ECO:0000313" key="13">
    <source>
        <dbReference type="EMBL" id="JAC44214.1"/>
    </source>
</evidence>
<reference evidence="13" key="1">
    <citation type="journal article" date="2014" name="BMC Genomics">
        <title>Characterizing the developmental transcriptome of the oriental fruit fly, Bactrocera dorsalis (Diptera: Tephritidae) through comparative genomic analysis with Drosophila melanogaster utilizing modENCODE datasets.</title>
        <authorList>
            <person name="Geib S.M."/>
            <person name="Calla B."/>
            <person name="Hall B."/>
            <person name="Hou S."/>
            <person name="Manoukis N.C."/>
        </authorList>
    </citation>
    <scope>NUCLEOTIDE SEQUENCE</scope>
    <source>
        <strain evidence="13">Punador</strain>
    </source>
</reference>
<dbReference type="GO" id="GO:0016758">
    <property type="term" value="F:hexosyltransferase activity"/>
    <property type="evidence" value="ECO:0007669"/>
    <property type="project" value="InterPro"/>
</dbReference>
<keyword evidence="6" id="KW-0735">Signal-anchor</keyword>
<evidence type="ECO:0000256" key="3">
    <source>
        <dbReference type="ARBA" id="ARBA00022676"/>
    </source>
</evidence>
<keyword evidence="9 12" id="KW-0472">Membrane</keyword>
<gene>
    <name evidence="13" type="primary">B3GT1</name>
</gene>
<name>A0A034VP52_BACDO</name>
<dbReference type="InterPro" id="IPR002659">
    <property type="entry name" value="Glyco_trans_31"/>
</dbReference>
<dbReference type="Pfam" id="PF01762">
    <property type="entry name" value="Galactosyl_T"/>
    <property type="match status" value="1"/>
</dbReference>
<keyword evidence="8" id="KW-0333">Golgi apparatus</keyword>
<dbReference type="PANTHER" id="PTHR11214">
    <property type="entry name" value="BETA-1,3-N-ACETYLGLUCOSAMINYLTRANSFERASE"/>
    <property type="match status" value="1"/>
</dbReference>
<dbReference type="GO" id="GO:0006493">
    <property type="term" value="P:protein O-linked glycosylation"/>
    <property type="evidence" value="ECO:0007669"/>
    <property type="project" value="TreeGrafter"/>
</dbReference>
<organism evidence="13">
    <name type="scientific">Bactrocera dorsalis</name>
    <name type="common">Oriental fruit fly</name>
    <name type="synonym">Dacus dorsalis</name>
    <dbReference type="NCBI Taxonomy" id="27457"/>
    <lineage>
        <taxon>Eukaryota</taxon>
        <taxon>Metazoa</taxon>
        <taxon>Ecdysozoa</taxon>
        <taxon>Arthropoda</taxon>
        <taxon>Hexapoda</taxon>
        <taxon>Insecta</taxon>
        <taxon>Pterygota</taxon>
        <taxon>Neoptera</taxon>
        <taxon>Endopterygota</taxon>
        <taxon>Diptera</taxon>
        <taxon>Brachycera</taxon>
        <taxon>Muscomorpha</taxon>
        <taxon>Tephritoidea</taxon>
        <taxon>Tephritidae</taxon>
        <taxon>Bactrocera</taxon>
        <taxon>Bactrocera</taxon>
    </lineage>
</organism>